<dbReference type="AlphaFoldDB" id="A0A1F6AUL4"/>
<protein>
    <recommendedName>
        <fullName evidence="1">Inosine/uridine-preferring nucleoside hydrolase domain-containing protein</fullName>
    </recommendedName>
</protein>
<dbReference type="SUPFAM" id="SSF53590">
    <property type="entry name" value="Nucleoside hydrolase"/>
    <property type="match status" value="1"/>
</dbReference>
<gene>
    <name evidence="2" type="ORF">A3A64_01965</name>
</gene>
<evidence type="ECO:0000259" key="1">
    <source>
        <dbReference type="Pfam" id="PF01156"/>
    </source>
</evidence>
<name>A0A1F6AUL4_9BACT</name>
<sequence>MKKIPLYIDTDMGVDDIVAICMIVASNQYVLKGISVVNGVSSVARGINNLNRILTWLKVSCPIYVGFDQKAQGSSVQFPPLDRKRANTLALLPNIPLPDFGNNPVVPLSLLSRRLSQESQPITYFCIGPLSNMPSILTAAKTKIKDIYIMGGTINARGIVPPKYKTEYNIRLDPKAANAVFRSNIPITLIPLDATQYVPTKITDVQGKEKTRLAQFYKALRATNPKSPTGNIIKSVLLNNQRDFSYFYDPLAAAVMIQPALIKQASRTTVQVSTNPKTCGKLVNNPMQESRIQAITKVDADLFFKLMIQLVQQ</sequence>
<proteinExistence type="predicted"/>
<dbReference type="PANTHER" id="PTHR46190:SF1">
    <property type="entry name" value="SI:CH211-201H21.5"/>
    <property type="match status" value="1"/>
</dbReference>
<evidence type="ECO:0000313" key="3">
    <source>
        <dbReference type="Proteomes" id="UP000178305"/>
    </source>
</evidence>
<dbReference type="Proteomes" id="UP000178305">
    <property type="component" value="Unassembled WGS sequence"/>
</dbReference>
<organism evidence="2 3">
    <name type="scientific">Candidatus Gottesmanbacteria bacterium RIFCSPLOWO2_01_FULL_48_11</name>
    <dbReference type="NCBI Taxonomy" id="1798395"/>
    <lineage>
        <taxon>Bacteria</taxon>
        <taxon>Candidatus Gottesmaniibacteriota</taxon>
    </lineage>
</organism>
<dbReference type="Pfam" id="PF01156">
    <property type="entry name" value="IU_nuc_hydro"/>
    <property type="match status" value="1"/>
</dbReference>
<dbReference type="InterPro" id="IPR001910">
    <property type="entry name" value="Inosine/uridine_hydrolase_dom"/>
</dbReference>
<accession>A0A1F6AUL4</accession>
<dbReference type="PANTHER" id="PTHR46190">
    <property type="entry name" value="SI:CH211-201H21.5-RELATED"/>
    <property type="match status" value="1"/>
</dbReference>
<dbReference type="GO" id="GO:0016799">
    <property type="term" value="F:hydrolase activity, hydrolyzing N-glycosyl compounds"/>
    <property type="evidence" value="ECO:0007669"/>
    <property type="project" value="InterPro"/>
</dbReference>
<dbReference type="InterPro" id="IPR036452">
    <property type="entry name" value="Ribo_hydro-like"/>
</dbReference>
<comment type="caution">
    <text evidence="2">The sequence shown here is derived from an EMBL/GenBank/DDBJ whole genome shotgun (WGS) entry which is preliminary data.</text>
</comment>
<dbReference type="Gene3D" id="3.90.245.10">
    <property type="entry name" value="Ribonucleoside hydrolase-like"/>
    <property type="match status" value="1"/>
</dbReference>
<evidence type="ECO:0000313" key="2">
    <source>
        <dbReference type="EMBL" id="OGG28360.1"/>
    </source>
</evidence>
<dbReference type="EMBL" id="MFJY01000013">
    <property type="protein sequence ID" value="OGG28360.1"/>
    <property type="molecule type" value="Genomic_DNA"/>
</dbReference>
<feature type="domain" description="Inosine/uridine-preferring nucleoside hydrolase" evidence="1">
    <location>
        <begin position="7"/>
        <end position="305"/>
    </location>
</feature>
<reference evidence="2 3" key="1">
    <citation type="journal article" date="2016" name="Nat. Commun.">
        <title>Thousands of microbial genomes shed light on interconnected biogeochemical processes in an aquifer system.</title>
        <authorList>
            <person name="Anantharaman K."/>
            <person name="Brown C.T."/>
            <person name="Hug L.A."/>
            <person name="Sharon I."/>
            <person name="Castelle C.J."/>
            <person name="Probst A.J."/>
            <person name="Thomas B.C."/>
            <person name="Singh A."/>
            <person name="Wilkins M.J."/>
            <person name="Karaoz U."/>
            <person name="Brodie E.L."/>
            <person name="Williams K.H."/>
            <person name="Hubbard S.S."/>
            <person name="Banfield J.F."/>
        </authorList>
    </citation>
    <scope>NUCLEOTIDE SEQUENCE [LARGE SCALE GENOMIC DNA]</scope>
</reference>
<dbReference type="InterPro" id="IPR052775">
    <property type="entry name" value="IUN_hydrolase"/>
</dbReference>